<accession>A0A385D693</accession>
<reference evidence="2 3" key="1">
    <citation type="submission" date="2018-08" db="EMBL/GenBank/DDBJ databases">
        <authorList>
            <person name="Ferrada E.E."/>
            <person name="Latorre B.A."/>
        </authorList>
    </citation>
    <scope>NUCLEOTIDE SEQUENCE [LARGE SCALE GENOMIC DNA]</scope>
    <source>
        <strain evidence="2 3">VK-A60T</strain>
    </source>
</reference>
<organism evidence="2 3">
    <name type="scientific">Streptomyces koyangensis</name>
    <dbReference type="NCBI Taxonomy" id="188770"/>
    <lineage>
        <taxon>Bacteria</taxon>
        <taxon>Bacillati</taxon>
        <taxon>Actinomycetota</taxon>
        <taxon>Actinomycetes</taxon>
        <taxon>Kitasatosporales</taxon>
        <taxon>Streptomycetaceae</taxon>
        <taxon>Streptomyces</taxon>
        <taxon>Streptomyces aurantiacus group</taxon>
    </lineage>
</organism>
<feature type="transmembrane region" description="Helical" evidence="1">
    <location>
        <begin position="53"/>
        <end position="73"/>
    </location>
</feature>
<dbReference type="GeneID" id="300113411"/>
<gene>
    <name evidence="2" type="ORF">D0C37_04150</name>
</gene>
<feature type="transmembrane region" description="Helical" evidence="1">
    <location>
        <begin position="80"/>
        <end position="100"/>
    </location>
</feature>
<evidence type="ECO:0000313" key="3">
    <source>
        <dbReference type="Proteomes" id="UP000259636"/>
    </source>
</evidence>
<dbReference type="Proteomes" id="UP000259636">
    <property type="component" value="Chromosome"/>
</dbReference>
<dbReference type="AlphaFoldDB" id="A0A385D693"/>
<protein>
    <submittedName>
        <fullName evidence="2">Uncharacterized protein</fullName>
    </submittedName>
</protein>
<feature type="transmembrane region" description="Helical" evidence="1">
    <location>
        <begin position="19"/>
        <end position="41"/>
    </location>
</feature>
<dbReference type="KEGG" id="sky:D0C37_04150"/>
<keyword evidence="1" id="KW-1133">Transmembrane helix</keyword>
<name>A0A385D693_9ACTN</name>
<proteinExistence type="predicted"/>
<evidence type="ECO:0000313" key="2">
    <source>
        <dbReference type="EMBL" id="AXQ53878.1"/>
    </source>
</evidence>
<keyword evidence="1" id="KW-0472">Membrane</keyword>
<dbReference type="EMBL" id="CP031742">
    <property type="protein sequence ID" value="AXQ53878.1"/>
    <property type="molecule type" value="Genomic_DNA"/>
</dbReference>
<evidence type="ECO:0000256" key="1">
    <source>
        <dbReference type="SAM" id="Phobius"/>
    </source>
</evidence>
<sequence length="101" mass="10743">MPVSVVQLRGRLRRSERPVAFAVGAGDLLLCCVVFLMMLGYGATTREEETASWVLGGQIYGGWLATGLTLFAVAGLTRALLTHLATMLLTPGVLLLVLLAL</sequence>
<keyword evidence="1" id="KW-0812">Transmembrane</keyword>
<dbReference type="RefSeq" id="WP_117348713.1">
    <property type="nucleotide sequence ID" value="NZ_CP031742.1"/>
</dbReference>